<accession>A9IC44</accession>
<evidence type="ECO:0000256" key="4">
    <source>
        <dbReference type="ARBA" id="ARBA00022840"/>
    </source>
</evidence>
<proteinExistence type="predicted"/>
<dbReference type="InterPro" id="IPR051120">
    <property type="entry name" value="ABC_AA/LPS_Transport"/>
</dbReference>
<dbReference type="KEGG" id="bpt:Bpet1187"/>
<keyword evidence="7" id="KW-1185">Reference proteome</keyword>
<gene>
    <name evidence="6" type="ordered locus">Bpet1187</name>
</gene>
<dbReference type="STRING" id="94624.Bpet1187"/>
<dbReference type="InterPro" id="IPR003593">
    <property type="entry name" value="AAA+_ATPase"/>
</dbReference>
<keyword evidence="2" id="KW-1003">Cell membrane</keyword>
<keyword evidence="4 6" id="KW-0067">ATP-binding</keyword>
<dbReference type="InterPro" id="IPR027417">
    <property type="entry name" value="P-loop_NTPase"/>
</dbReference>
<dbReference type="Pfam" id="PF00005">
    <property type="entry name" value="ABC_tran"/>
    <property type="match status" value="1"/>
</dbReference>
<dbReference type="PROSITE" id="PS50893">
    <property type="entry name" value="ABC_TRANSPORTER_2"/>
    <property type="match status" value="1"/>
</dbReference>
<dbReference type="InterPro" id="IPR003439">
    <property type="entry name" value="ABC_transporter-like_ATP-bd"/>
</dbReference>
<dbReference type="AlphaFoldDB" id="A9IC44"/>
<organism evidence="6 7">
    <name type="scientific">Bordetella petrii (strain ATCC BAA-461 / DSM 12804 / CCUG 43448 / CIP 107267 / Se-1111R)</name>
    <dbReference type="NCBI Taxonomy" id="340100"/>
    <lineage>
        <taxon>Bacteria</taxon>
        <taxon>Pseudomonadati</taxon>
        <taxon>Pseudomonadota</taxon>
        <taxon>Betaproteobacteria</taxon>
        <taxon>Burkholderiales</taxon>
        <taxon>Alcaligenaceae</taxon>
        <taxon>Bordetella</taxon>
    </lineage>
</organism>
<dbReference type="PANTHER" id="PTHR45772:SF2">
    <property type="entry name" value="ABC TRANSPORTER ATP-BINDING PROTEIN"/>
    <property type="match status" value="1"/>
</dbReference>
<dbReference type="CDD" id="cd03219">
    <property type="entry name" value="ABC_Mj1267_LivG_branched"/>
    <property type="match status" value="1"/>
</dbReference>
<evidence type="ECO:0000256" key="3">
    <source>
        <dbReference type="ARBA" id="ARBA00022741"/>
    </source>
</evidence>
<dbReference type="SMART" id="SM00382">
    <property type="entry name" value="AAA"/>
    <property type="match status" value="1"/>
</dbReference>
<dbReference type="GO" id="GO:0005886">
    <property type="term" value="C:plasma membrane"/>
    <property type="evidence" value="ECO:0007669"/>
    <property type="project" value="TreeGrafter"/>
</dbReference>
<feature type="domain" description="ABC transporter" evidence="5">
    <location>
        <begin position="7"/>
        <end position="247"/>
    </location>
</feature>
<evidence type="ECO:0000313" key="6">
    <source>
        <dbReference type="EMBL" id="CAP41521.1"/>
    </source>
</evidence>
<protein>
    <submittedName>
        <fullName evidence="6">Branched-chain amino acid ABC transporter, ATP-binding protein</fullName>
    </submittedName>
</protein>
<reference evidence="6 7" key="1">
    <citation type="journal article" date="2008" name="BMC Genomics">
        <title>The missing link: Bordetella petrii is endowed with both the metabolic versatility of environmental bacteria and virulence traits of pathogenic Bordetellae.</title>
        <authorList>
            <person name="Gross R."/>
            <person name="Guzman C.A."/>
            <person name="Sebaihia M."/>
            <person name="Martins Dos Santos V.A."/>
            <person name="Pieper D.H."/>
            <person name="Koebnik R."/>
            <person name="Lechner M."/>
            <person name="Bartels D."/>
            <person name="Buhrmester J."/>
            <person name="Choudhuri J.V."/>
            <person name="Ebensen T."/>
            <person name="Gaigalat L."/>
            <person name="Herrmann S."/>
            <person name="Khachane A.N."/>
            <person name="Larisch C."/>
            <person name="Link S."/>
            <person name="Linke B."/>
            <person name="Meyer F."/>
            <person name="Mormann S."/>
            <person name="Nakunst D."/>
            <person name="Rueckert C."/>
            <person name="Schneiker-Bekel S."/>
            <person name="Schulze K."/>
            <person name="Vorhoelter F.J."/>
            <person name="Yevsa T."/>
            <person name="Engle J.T."/>
            <person name="Goldman W.E."/>
            <person name="Puehler A."/>
            <person name="Goebel U.B."/>
            <person name="Goesmann A."/>
            <person name="Bloecker H."/>
            <person name="Kaiser O."/>
            <person name="Martinez-Arias R."/>
        </authorList>
    </citation>
    <scope>NUCLEOTIDE SEQUENCE [LARGE SCALE GENOMIC DNA]</scope>
    <source>
        <strain evidence="7">ATCC BAA-461 / DSM 12804 / CCUG 43448 / CIP 107267 / Se-1111R</strain>
    </source>
</reference>
<dbReference type="FunFam" id="3.40.50.300:FF:000421">
    <property type="entry name" value="Branched-chain amino acid ABC transporter ATP-binding protein"/>
    <property type="match status" value="1"/>
</dbReference>
<dbReference type="eggNOG" id="COG0411">
    <property type="taxonomic scope" value="Bacteria"/>
</dbReference>
<name>A9IC44_BORPD</name>
<dbReference type="GO" id="GO:0016887">
    <property type="term" value="F:ATP hydrolysis activity"/>
    <property type="evidence" value="ECO:0007669"/>
    <property type="project" value="InterPro"/>
</dbReference>
<keyword evidence="1" id="KW-0813">Transport</keyword>
<dbReference type="EMBL" id="AM902716">
    <property type="protein sequence ID" value="CAP41521.1"/>
    <property type="molecule type" value="Genomic_DNA"/>
</dbReference>
<dbReference type="Gene3D" id="3.40.50.300">
    <property type="entry name" value="P-loop containing nucleotide triphosphate hydrolases"/>
    <property type="match status" value="1"/>
</dbReference>
<dbReference type="InterPro" id="IPR032823">
    <property type="entry name" value="BCA_ABC_TP_C"/>
</dbReference>
<dbReference type="Pfam" id="PF12399">
    <property type="entry name" value="BCA_ABC_TP_C"/>
    <property type="match status" value="1"/>
</dbReference>
<evidence type="ECO:0000256" key="2">
    <source>
        <dbReference type="ARBA" id="ARBA00022475"/>
    </source>
</evidence>
<keyword evidence="2" id="KW-0472">Membrane</keyword>
<dbReference type="Proteomes" id="UP000001225">
    <property type="component" value="Chromosome"/>
</dbReference>
<keyword evidence="3" id="KW-0547">Nucleotide-binding</keyword>
<dbReference type="SUPFAM" id="SSF52540">
    <property type="entry name" value="P-loop containing nucleoside triphosphate hydrolases"/>
    <property type="match status" value="1"/>
</dbReference>
<evidence type="ECO:0000256" key="1">
    <source>
        <dbReference type="ARBA" id="ARBA00022448"/>
    </source>
</evidence>
<sequence>MNADPIIETRAVSKRFGDFVALKDVSVRIPRGQLTSIIGPNGAGKSTYFNLLSGAFSPTEGQIYFEGRDITGLPGHRFAHSGIAKSFQITNLFPSFSALENVRIALQAHVSRYNLWSRRDSLAQLRDRAMSLLETVGLAEKSRVPARELAHGQQRALEIAVALAADPSLMLMDEPTAGMSPEETRAMMALIRRLVEERSVILVEHKMKLVMGISDRIVVLHHGELLAEGTPDDIRANDTVKRVYLGQGNH</sequence>
<dbReference type="PANTHER" id="PTHR45772">
    <property type="entry name" value="CONSERVED COMPONENT OF ABC TRANSPORTER FOR NATURAL AMINO ACIDS-RELATED"/>
    <property type="match status" value="1"/>
</dbReference>
<evidence type="ECO:0000259" key="5">
    <source>
        <dbReference type="PROSITE" id="PS50893"/>
    </source>
</evidence>
<dbReference type="GO" id="GO:0005524">
    <property type="term" value="F:ATP binding"/>
    <property type="evidence" value="ECO:0007669"/>
    <property type="project" value="UniProtKB-KW"/>
</dbReference>
<dbReference type="PROSITE" id="PS00211">
    <property type="entry name" value="ABC_TRANSPORTER_1"/>
    <property type="match status" value="1"/>
</dbReference>
<evidence type="ECO:0000313" key="7">
    <source>
        <dbReference type="Proteomes" id="UP000001225"/>
    </source>
</evidence>
<dbReference type="InterPro" id="IPR017871">
    <property type="entry name" value="ABC_transporter-like_CS"/>
</dbReference>